<dbReference type="GO" id="GO:0006289">
    <property type="term" value="P:nucleotide-excision repair"/>
    <property type="evidence" value="ECO:0007669"/>
    <property type="project" value="InterPro"/>
</dbReference>
<sequence>MSSTASSRALDYLELLPGTTFLKLYRQPSTCLAIFRRMLPHLAKTLVMALLYMPEPLSRSDLHMWFKNDNASSSARTRAISILQRLRILFDARDANSKSAYVLSTEFSKGLRLALTGGGQHYSFGVPSHTPDTNPPDIADLDIFARQRWEAILYFVAGSSGLGFVDTVRPSASTKQVLTDARFVAGSVNSPRITKEGFEFLLQDVNTQVWTLLIKYLSMADKLDMDQVETMTFLFMLGSAELGMGYALPAENEHSSNQSKLLSDLQDFGLIMVRGERYYPTRLATTLTNDAPALLSTTSGSGKGEGEKGFVLVETNFRLYAYTSSPLLISIIQLFAALRTRYPNLITAKITKSSVRRAMEAGITSDQIISYLQTHAHPIVRRQVPSLPHTVVDQIRLWQIEGERMVTNSGYLIRDCGSEQDFNKAVEYADKLGVLKKTFKTRGSFFVTRMDQMQEYFKAEARNKKEAERKKTGGRLD</sequence>
<dbReference type="GO" id="GO:0005675">
    <property type="term" value="C:transcription factor TFIIH holo complex"/>
    <property type="evidence" value="ECO:0007669"/>
    <property type="project" value="TreeGrafter"/>
</dbReference>
<keyword evidence="4 9" id="KW-0227">DNA damage</keyword>
<comment type="similarity">
    <text evidence="3 9">Belongs to the TFB2 family.</text>
</comment>
<dbReference type="Pfam" id="PF18307">
    <property type="entry name" value="Tfb2_C"/>
    <property type="match status" value="1"/>
</dbReference>
<evidence type="ECO:0000256" key="3">
    <source>
        <dbReference type="ARBA" id="ARBA00007132"/>
    </source>
</evidence>
<keyword evidence="7 9" id="KW-0234">DNA repair</keyword>
<keyword evidence="5 9" id="KW-0805">Transcription regulation</keyword>
<dbReference type="GO" id="GO:0000439">
    <property type="term" value="C:transcription factor TFIIH core complex"/>
    <property type="evidence" value="ECO:0007669"/>
    <property type="project" value="InterPro"/>
</dbReference>
<evidence type="ECO:0000256" key="4">
    <source>
        <dbReference type="ARBA" id="ARBA00022763"/>
    </source>
</evidence>
<organism evidence="11 12">
    <name type="scientific">Piedraia hortae CBS 480.64</name>
    <dbReference type="NCBI Taxonomy" id="1314780"/>
    <lineage>
        <taxon>Eukaryota</taxon>
        <taxon>Fungi</taxon>
        <taxon>Dikarya</taxon>
        <taxon>Ascomycota</taxon>
        <taxon>Pezizomycotina</taxon>
        <taxon>Dothideomycetes</taxon>
        <taxon>Dothideomycetidae</taxon>
        <taxon>Capnodiales</taxon>
        <taxon>Piedraiaceae</taxon>
        <taxon>Piedraia</taxon>
    </lineage>
</organism>
<proteinExistence type="inferred from homology"/>
<evidence type="ECO:0000259" key="10">
    <source>
        <dbReference type="Pfam" id="PF18307"/>
    </source>
</evidence>
<dbReference type="EMBL" id="MU005987">
    <property type="protein sequence ID" value="KAF2859907.1"/>
    <property type="molecule type" value="Genomic_DNA"/>
</dbReference>
<evidence type="ECO:0000256" key="7">
    <source>
        <dbReference type="ARBA" id="ARBA00023204"/>
    </source>
</evidence>
<evidence type="ECO:0000256" key="5">
    <source>
        <dbReference type="ARBA" id="ARBA00023015"/>
    </source>
</evidence>
<feature type="domain" description="Transcription factor Tfb2 C-terminal" evidence="10">
    <location>
        <begin position="393"/>
        <end position="458"/>
    </location>
</feature>
<comment type="function">
    <text evidence="1">Component of the general transcription and DNA repair factor IIH (TFIIH) core complex, which is involved in general and transcription-coupled nucleotide excision repair (NER) of damaged DNA and, when complexed to TFIIK, in RNA transcription by RNA polymerase II. In NER, TFIIH acts by opening DNA around the lesion to allow the excision of the damaged oligonucleotide and its replacement by a new DNA fragment. In transcription, TFIIH has an essential role in transcription initiation. When the pre-initiation complex (PIC) has been established, TFIIH is required for promoter opening and promoter escape. Phosphorylation of the C-terminal tail (CTD) of the largest subunit of RNA polymerase II by the kinase module TFIIK controls the initiation of transcription.</text>
</comment>
<evidence type="ECO:0000256" key="2">
    <source>
        <dbReference type="ARBA" id="ARBA00004123"/>
    </source>
</evidence>
<dbReference type="PANTHER" id="PTHR13152">
    <property type="entry name" value="TFIIH, POLYPEPTIDE 4"/>
    <property type="match status" value="1"/>
</dbReference>
<gene>
    <name evidence="11" type="ORF">K470DRAFT_271184</name>
</gene>
<dbReference type="NCBIfam" id="TIGR00625">
    <property type="entry name" value="tfb2"/>
    <property type="match status" value="1"/>
</dbReference>
<evidence type="ECO:0000256" key="8">
    <source>
        <dbReference type="ARBA" id="ARBA00023242"/>
    </source>
</evidence>
<name>A0A6A7BY42_9PEZI</name>
<comment type="subcellular location">
    <subcellularLocation>
        <location evidence="2 9">Nucleus</location>
    </subcellularLocation>
</comment>
<dbReference type="AlphaFoldDB" id="A0A6A7BY42"/>
<evidence type="ECO:0000256" key="6">
    <source>
        <dbReference type="ARBA" id="ARBA00023163"/>
    </source>
</evidence>
<accession>A0A6A7BY42</accession>
<dbReference type="Proteomes" id="UP000799421">
    <property type="component" value="Unassembled WGS sequence"/>
</dbReference>
<protein>
    <recommendedName>
        <fullName evidence="9">RNA polymerase II transcription factor B subunit 2</fullName>
    </recommendedName>
</protein>
<evidence type="ECO:0000313" key="12">
    <source>
        <dbReference type="Proteomes" id="UP000799421"/>
    </source>
</evidence>
<dbReference type="OrthoDB" id="364513at2759"/>
<keyword evidence="8 9" id="KW-0539">Nucleus</keyword>
<dbReference type="GO" id="GO:0003690">
    <property type="term" value="F:double-stranded DNA binding"/>
    <property type="evidence" value="ECO:0007669"/>
    <property type="project" value="TreeGrafter"/>
</dbReference>
<evidence type="ECO:0000256" key="1">
    <source>
        <dbReference type="ARBA" id="ARBA00002817"/>
    </source>
</evidence>
<dbReference type="Gene3D" id="3.30.70.2610">
    <property type="match status" value="1"/>
</dbReference>
<evidence type="ECO:0000313" key="11">
    <source>
        <dbReference type="EMBL" id="KAF2859907.1"/>
    </source>
</evidence>
<dbReference type="InterPro" id="IPR040662">
    <property type="entry name" value="Tfb2_C"/>
</dbReference>
<dbReference type="InterPro" id="IPR004598">
    <property type="entry name" value="TFIIH_p52/Tfb2"/>
</dbReference>
<evidence type="ECO:0000256" key="9">
    <source>
        <dbReference type="RuleBase" id="RU364024"/>
    </source>
</evidence>
<keyword evidence="6 9" id="KW-0804">Transcription</keyword>
<dbReference type="Pfam" id="PF03849">
    <property type="entry name" value="Tfb2"/>
    <property type="match status" value="1"/>
</dbReference>
<keyword evidence="12" id="KW-1185">Reference proteome</keyword>
<comment type="function">
    <text evidence="9">Component of the general transcription and DNA repair factor IIH (TFIIH) core complex which is involved in general and transcription-coupled nucleotide excision repair (NER) of damaged DNA.</text>
</comment>
<dbReference type="GO" id="GO:0001671">
    <property type="term" value="F:ATPase activator activity"/>
    <property type="evidence" value="ECO:0007669"/>
    <property type="project" value="InterPro"/>
</dbReference>
<dbReference type="PANTHER" id="PTHR13152:SF0">
    <property type="entry name" value="GENERAL TRANSCRIPTION FACTOR IIH SUBUNIT 4"/>
    <property type="match status" value="1"/>
</dbReference>
<reference evidence="11" key="1">
    <citation type="journal article" date="2020" name="Stud. Mycol.">
        <title>101 Dothideomycetes genomes: a test case for predicting lifestyles and emergence of pathogens.</title>
        <authorList>
            <person name="Haridas S."/>
            <person name="Albert R."/>
            <person name="Binder M."/>
            <person name="Bloem J."/>
            <person name="Labutti K."/>
            <person name="Salamov A."/>
            <person name="Andreopoulos B."/>
            <person name="Baker S."/>
            <person name="Barry K."/>
            <person name="Bills G."/>
            <person name="Bluhm B."/>
            <person name="Cannon C."/>
            <person name="Castanera R."/>
            <person name="Culley D."/>
            <person name="Daum C."/>
            <person name="Ezra D."/>
            <person name="Gonzalez J."/>
            <person name="Henrissat B."/>
            <person name="Kuo A."/>
            <person name="Liang C."/>
            <person name="Lipzen A."/>
            <person name="Lutzoni F."/>
            <person name="Magnuson J."/>
            <person name="Mondo S."/>
            <person name="Nolan M."/>
            <person name="Ohm R."/>
            <person name="Pangilinan J."/>
            <person name="Park H.-J."/>
            <person name="Ramirez L."/>
            <person name="Alfaro M."/>
            <person name="Sun H."/>
            <person name="Tritt A."/>
            <person name="Yoshinaga Y."/>
            <person name="Zwiers L.-H."/>
            <person name="Turgeon B."/>
            <person name="Goodwin S."/>
            <person name="Spatafora J."/>
            <person name="Crous P."/>
            <person name="Grigoriev I."/>
        </authorList>
    </citation>
    <scope>NUCLEOTIDE SEQUENCE</scope>
    <source>
        <strain evidence="11">CBS 480.64</strain>
    </source>
</reference>